<reference evidence="4 5" key="1">
    <citation type="submission" date="2018-08" db="EMBL/GenBank/DDBJ databases">
        <title>A genome reference for cultivated species of the human gut microbiota.</title>
        <authorList>
            <person name="Zou Y."/>
            <person name="Xue W."/>
            <person name="Luo G."/>
        </authorList>
    </citation>
    <scope>NUCLEOTIDE SEQUENCE [LARGE SCALE GENOMIC DNA]</scope>
    <source>
        <strain evidence="2 4">AF14-32</strain>
        <strain evidence="3 5">AM27-17</strain>
    </source>
</reference>
<dbReference type="CDD" id="cd05403">
    <property type="entry name" value="NT_KNTase_like"/>
    <property type="match status" value="1"/>
</dbReference>
<dbReference type="EMBL" id="QSKV01000013">
    <property type="protein sequence ID" value="RHE89519.1"/>
    <property type="molecule type" value="Genomic_DNA"/>
</dbReference>
<proteinExistence type="predicted"/>
<dbReference type="Gene3D" id="3.30.460.10">
    <property type="entry name" value="Beta Polymerase, domain 2"/>
    <property type="match status" value="1"/>
</dbReference>
<protein>
    <submittedName>
        <fullName evidence="2">Nucleotidyltransferase domain-containing protein</fullName>
    </submittedName>
</protein>
<dbReference type="InterPro" id="IPR002934">
    <property type="entry name" value="Polymerase_NTP_transf_dom"/>
</dbReference>
<gene>
    <name evidence="3" type="ORF">DW712_17515</name>
    <name evidence="2" type="ORF">DWW10_23335</name>
</gene>
<dbReference type="RefSeq" id="WP_022392241.1">
    <property type="nucleotide sequence ID" value="NZ_JAQEXF010000012.1"/>
</dbReference>
<accession>A0A412XRL5</accession>
<evidence type="ECO:0000313" key="2">
    <source>
        <dbReference type="EMBL" id="RGV47843.1"/>
    </source>
</evidence>
<dbReference type="InterPro" id="IPR052548">
    <property type="entry name" value="Type_VII_TA_antitoxin"/>
</dbReference>
<dbReference type="EMBL" id="QRZF01000027">
    <property type="protein sequence ID" value="RGV47843.1"/>
    <property type="molecule type" value="Genomic_DNA"/>
</dbReference>
<evidence type="ECO:0000313" key="4">
    <source>
        <dbReference type="Proteomes" id="UP000283850"/>
    </source>
</evidence>
<keyword evidence="2" id="KW-0808">Transferase</keyword>
<comment type="caution">
    <text evidence="2">The sequence shown here is derived from an EMBL/GenBank/DDBJ whole genome shotgun (WGS) entry which is preliminary data.</text>
</comment>
<dbReference type="InterPro" id="IPR043519">
    <property type="entry name" value="NT_sf"/>
</dbReference>
<dbReference type="SUPFAM" id="SSF81301">
    <property type="entry name" value="Nucleotidyltransferase"/>
    <property type="match status" value="1"/>
</dbReference>
<evidence type="ECO:0000259" key="1">
    <source>
        <dbReference type="Pfam" id="PF01909"/>
    </source>
</evidence>
<organism evidence="2 4">
    <name type="scientific">Bacteroides intestinalis</name>
    <dbReference type="NCBI Taxonomy" id="329854"/>
    <lineage>
        <taxon>Bacteria</taxon>
        <taxon>Pseudomonadati</taxon>
        <taxon>Bacteroidota</taxon>
        <taxon>Bacteroidia</taxon>
        <taxon>Bacteroidales</taxon>
        <taxon>Bacteroidaceae</taxon>
        <taxon>Bacteroides</taxon>
    </lineage>
</organism>
<sequence>MKRPEIIEAIRNTLKSVAPDAQAILYGSEARGEARPDSDVDVLILLDKEKVTLEDRRAITYPLYDIEFESGVIISPIVLSRKIWETLHRITPFYKNVMKEGILL</sequence>
<dbReference type="Pfam" id="PF01909">
    <property type="entry name" value="NTP_transf_2"/>
    <property type="match status" value="1"/>
</dbReference>
<name>A0A412XRL5_9BACE</name>
<evidence type="ECO:0000313" key="3">
    <source>
        <dbReference type="EMBL" id="RHE89519.1"/>
    </source>
</evidence>
<dbReference type="AlphaFoldDB" id="A0A412XRL5"/>
<dbReference type="Proteomes" id="UP000285650">
    <property type="component" value="Unassembled WGS sequence"/>
</dbReference>
<evidence type="ECO:0000313" key="5">
    <source>
        <dbReference type="Proteomes" id="UP000285650"/>
    </source>
</evidence>
<feature type="domain" description="Polymerase nucleotidyl transferase" evidence="1">
    <location>
        <begin position="8"/>
        <end position="56"/>
    </location>
</feature>
<dbReference type="GO" id="GO:0016779">
    <property type="term" value="F:nucleotidyltransferase activity"/>
    <property type="evidence" value="ECO:0007669"/>
    <property type="project" value="InterPro"/>
</dbReference>
<dbReference type="PANTHER" id="PTHR33933">
    <property type="entry name" value="NUCLEOTIDYLTRANSFERASE"/>
    <property type="match status" value="1"/>
</dbReference>
<dbReference type="PANTHER" id="PTHR33933:SF1">
    <property type="entry name" value="PROTEIN ADENYLYLTRANSFERASE MNTA-RELATED"/>
    <property type="match status" value="1"/>
</dbReference>
<dbReference type="Proteomes" id="UP000283850">
    <property type="component" value="Unassembled WGS sequence"/>
</dbReference>